<dbReference type="GeneID" id="83063316"/>
<dbReference type="AlphaFoldDB" id="A0AAU9AE95"/>
<evidence type="ECO:0000256" key="2">
    <source>
        <dbReference type="ARBA" id="ARBA00023082"/>
    </source>
</evidence>
<dbReference type="Pfam" id="PF04545">
    <property type="entry name" value="Sigma70_r4"/>
    <property type="match status" value="1"/>
</dbReference>
<dbReference type="PRINTS" id="PR00046">
    <property type="entry name" value="SIGMA70FCT"/>
</dbReference>
<evidence type="ECO:0000259" key="6">
    <source>
        <dbReference type="Pfam" id="PF04545"/>
    </source>
</evidence>
<keyword evidence="2" id="KW-0731">Sigma factor</keyword>
<dbReference type="InterPro" id="IPR007627">
    <property type="entry name" value="RNA_pol_sigma70_r2"/>
</dbReference>
<dbReference type="InterPro" id="IPR013324">
    <property type="entry name" value="RNA_pol_sigma_r3/r4-like"/>
</dbReference>
<dbReference type="RefSeq" id="WP_096377188.1">
    <property type="nucleotide sequence ID" value="NZ_AP014940.1"/>
</dbReference>
<dbReference type="InterPro" id="IPR000943">
    <property type="entry name" value="RNA_pol_sigma70"/>
</dbReference>
<dbReference type="GO" id="GO:0016987">
    <property type="term" value="F:sigma factor activity"/>
    <property type="evidence" value="ECO:0007669"/>
    <property type="project" value="UniProtKB-KW"/>
</dbReference>
<dbReference type="Gene3D" id="1.20.140.160">
    <property type="match status" value="1"/>
</dbReference>
<dbReference type="GO" id="GO:0003677">
    <property type="term" value="F:DNA binding"/>
    <property type="evidence" value="ECO:0007669"/>
    <property type="project" value="UniProtKB-KW"/>
</dbReference>
<dbReference type="Proteomes" id="UP000218824">
    <property type="component" value="Chromosome"/>
</dbReference>
<protein>
    <submittedName>
        <fullName evidence="7">RNA polymerase sigma 28 factor, FliA/WhiG family</fullName>
    </submittedName>
</protein>
<keyword evidence="4" id="KW-0804">Transcription</keyword>
<evidence type="ECO:0000256" key="1">
    <source>
        <dbReference type="ARBA" id="ARBA00023015"/>
    </source>
</evidence>
<organism evidence="7 8">
    <name type="scientific">Lysobacter enzymogenes</name>
    <dbReference type="NCBI Taxonomy" id="69"/>
    <lineage>
        <taxon>Bacteria</taxon>
        <taxon>Pseudomonadati</taxon>
        <taxon>Pseudomonadota</taxon>
        <taxon>Gammaproteobacteria</taxon>
        <taxon>Lysobacterales</taxon>
        <taxon>Lysobacteraceae</taxon>
        <taxon>Lysobacter</taxon>
    </lineage>
</organism>
<gene>
    <name evidence="7" type="primary">sig</name>
    <name evidence="7" type="ORF">LEN_1442</name>
</gene>
<dbReference type="Pfam" id="PF04542">
    <property type="entry name" value="Sigma70_r2"/>
    <property type="match status" value="1"/>
</dbReference>
<accession>A0AAU9AE95</accession>
<feature type="domain" description="RNA polymerase sigma-70 region 4" evidence="6">
    <location>
        <begin position="176"/>
        <end position="224"/>
    </location>
</feature>
<dbReference type="InterPro" id="IPR014284">
    <property type="entry name" value="RNA_pol_sigma-70_dom"/>
</dbReference>
<name>A0AAU9AE95_LYSEN</name>
<dbReference type="SUPFAM" id="SSF88659">
    <property type="entry name" value="Sigma3 and sigma4 domains of RNA polymerase sigma factors"/>
    <property type="match status" value="1"/>
</dbReference>
<feature type="domain" description="RNA polymerase sigma-70 region 2" evidence="5">
    <location>
        <begin position="30"/>
        <end position="95"/>
    </location>
</feature>
<proteinExistence type="predicted"/>
<dbReference type="GO" id="GO:0006352">
    <property type="term" value="P:DNA-templated transcription initiation"/>
    <property type="evidence" value="ECO:0007669"/>
    <property type="project" value="InterPro"/>
</dbReference>
<dbReference type="InterPro" id="IPR007630">
    <property type="entry name" value="RNA_pol_sigma70_r4"/>
</dbReference>
<dbReference type="PANTHER" id="PTHR30385">
    <property type="entry name" value="SIGMA FACTOR F FLAGELLAR"/>
    <property type="match status" value="1"/>
</dbReference>
<dbReference type="NCBIfam" id="TIGR02937">
    <property type="entry name" value="sigma70-ECF"/>
    <property type="match status" value="1"/>
</dbReference>
<dbReference type="InterPro" id="IPR013325">
    <property type="entry name" value="RNA_pol_sigma_r2"/>
</dbReference>
<dbReference type="EMBL" id="AP014940">
    <property type="protein sequence ID" value="BAV96929.1"/>
    <property type="molecule type" value="Genomic_DNA"/>
</dbReference>
<sequence length="229" mass="25482">MYAEAAEAELWQRYRERTDEDARDRLLLLHMPWAASIARNVHRRVRAYAADRDDFVQNATIGLMEAIARFEPQRGIAFRSYATPRVRGAVFNGLRAIVGERPTAAQDRYAARLQAIDEGSEGGGAFEQVLNAVVGLGLGYMLDDAAQALGEDAPGAGSAFEYARLGQARARLLKAVEQLPQRQQLIVRAHYFQYVPFIELAERFGLSKGRISQLHHDALGRLRALMGDA</sequence>
<dbReference type="KEGG" id="lem:LEN_1442"/>
<evidence type="ECO:0000313" key="7">
    <source>
        <dbReference type="EMBL" id="BAV96929.1"/>
    </source>
</evidence>
<reference evidence="7 8" key="1">
    <citation type="journal article" date="2017" name="DNA Res.">
        <title>Complete genome sequence and expression profile of the commercial lytic enzyme producer Lysobacter enzymogenes M497-1.</title>
        <authorList>
            <person name="Takami H."/>
            <person name="Toyoda A."/>
            <person name="Uchiyama I."/>
            <person name="Itoh T."/>
            <person name="Takaki Y."/>
            <person name="Arai W."/>
            <person name="Nishi S."/>
            <person name="Kawai M."/>
            <person name="Shinya K."/>
            <person name="Ikeda H."/>
        </authorList>
    </citation>
    <scope>NUCLEOTIDE SEQUENCE [LARGE SCALE GENOMIC DNA]</scope>
    <source>
        <strain evidence="7 8">M497-1</strain>
    </source>
</reference>
<dbReference type="SUPFAM" id="SSF88946">
    <property type="entry name" value="Sigma2 domain of RNA polymerase sigma factors"/>
    <property type="match status" value="1"/>
</dbReference>
<evidence type="ECO:0000256" key="3">
    <source>
        <dbReference type="ARBA" id="ARBA00023125"/>
    </source>
</evidence>
<keyword evidence="1" id="KW-0805">Transcription regulation</keyword>
<evidence type="ECO:0000259" key="5">
    <source>
        <dbReference type="Pfam" id="PF04542"/>
    </source>
</evidence>
<dbReference type="CDD" id="cd06171">
    <property type="entry name" value="Sigma70_r4"/>
    <property type="match status" value="1"/>
</dbReference>
<keyword evidence="3" id="KW-0238">DNA-binding</keyword>
<evidence type="ECO:0000256" key="4">
    <source>
        <dbReference type="ARBA" id="ARBA00023163"/>
    </source>
</evidence>
<evidence type="ECO:0000313" key="8">
    <source>
        <dbReference type="Proteomes" id="UP000218824"/>
    </source>
</evidence>
<dbReference type="Gene3D" id="1.10.1740.10">
    <property type="match status" value="1"/>
</dbReference>